<feature type="domain" description="C2H2-type" evidence="10">
    <location>
        <begin position="26"/>
        <end position="53"/>
    </location>
</feature>
<proteinExistence type="predicted"/>
<dbReference type="GO" id="GO:0008270">
    <property type="term" value="F:zinc ion binding"/>
    <property type="evidence" value="ECO:0007669"/>
    <property type="project" value="UniProtKB-KW"/>
</dbReference>
<evidence type="ECO:0000256" key="6">
    <source>
        <dbReference type="ARBA" id="ARBA00023163"/>
    </source>
</evidence>
<gene>
    <name evidence="11" type="ORF">HPP92_006373</name>
</gene>
<evidence type="ECO:0000256" key="5">
    <source>
        <dbReference type="ARBA" id="ARBA00023015"/>
    </source>
</evidence>
<dbReference type="InterPro" id="IPR036236">
    <property type="entry name" value="Znf_C2H2_sf"/>
</dbReference>
<dbReference type="EMBL" id="JADCNM010000003">
    <property type="protein sequence ID" value="KAG0489510.1"/>
    <property type="molecule type" value="Genomic_DNA"/>
</dbReference>
<dbReference type="GO" id="GO:0005634">
    <property type="term" value="C:nucleus"/>
    <property type="evidence" value="ECO:0007669"/>
    <property type="project" value="UniProtKB-SubCell"/>
</dbReference>
<dbReference type="OrthoDB" id="780709at2759"/>
<evidence type="ECO:0000313" key="11">
    <source>
        <dbReference type="EMBL" id="KAG0489510.1"/>
    </source>
</evidence>
<dbReference type="Gene3D" id="3.30.160.60">
    <property type="entry name" value="Classic Zinc Finger"/>
    <property type="match status" value="1"/>
</dbReference>
<evidence type="ECO:0000256" key="2">
    <source>
        <dbReference type="ARBA" id="ARBA00022723"/>
    </source>
</evidence>
<feature type="region of interest" description="Disordered" evidence="9">
    <location>
        <begin position="85"/>
        <end position="111"/>
    </location>
</feature>
<dbReference type="PROSITE" id="PS00028">
    <property type="entry name" value="ZINC_FINGER_C2H2_1"/>
    <property type="match status" value="1"/>
</dbReference>
<keyword evidence="2" id="KW-0479">Metal-binding</keyword>
<name>A0A835RJS5_VANPL</name>
<dbReference type="PANTHER" id="PTHR45801:SF107">
    <property type="entry name" value="TRANSCRIPTIONAL REGULATOR SUPERMAN-LIKE"/>
    <property type="match status" value="1"/>
</dbReference>
<evidence type="ECO:0000256" key="3">
    <source>
        <dbReference type="ARBA" id="ARBA00022771"/>
    </source>
</evidence>
<evidence type="ECO:0000313" key="12">
    <source>
        <dbReference type="Proteomes" id="UP000639772"/>
    </source>
</evidence>
<comment type="caution">
    <text evidence="11">The sequence shown here is derived from an EMBL/GenBank/DDBJ whole genome shotgun (WGS) entry which is preliminary data.</text>
</comment>
<keyword evidence="6" id="KW-0804">Transcription</keyword>
<organism evidence="11 12">
    <name type="scientific">Vanilla planifolia</name>
    <name type="common">Vanilla</name>
    <dbReference type="NCBI Taxonomy" id="51239"/>
    <lineage>
        <taxon>Eukaryota</taxon>
        <taxon>Viridiplantae</taxon>
        <taxon>Streptophyta</taxon>
        <taxon>Embryophyta</taxon>
        <taxon>Tracheophyta</taxon>
        <taxon>Spermatophyta</taxon>
        <taxon>Magnoliopsida</taxon>
        <taxon>Liliopsida</taxon>
        <taxon>Asparagales</taxon>
        <taxon>Orchidaceae</taxon>
        <taxon>Vanilloideae</taxon>
        <taxon>Vanilleae</taxon>
        <taxon>Vanilla</taxon>
    </lineage>
</organism>
<accession>A0A835RJS5</accession>
<keyword evidence="3 8" id="KW-0863">Zinc-finger</keyword>
<evidence type="ECO:0000256" key="8">
    <source>
        <dbReference type="PROSITE-ProRule" id="PRU00042"/>
    </source>
</evidence>
<evidence type="ECO:0000256" key="1">
    <source>
        <dbReference type="ARBA" id="ARBA00004123"/>
    </source>
</evidence>
<keyword evidence="4" id="KW-0862">Zinc</keyword>
<dbReference type="Proteomes" id="UP000639772">
    <property type="component" value="Chromosome 3"/>
</dbReference>
<dbReference type="InterPro" id="IPR052426">
    <property type="entry name" value="Plant_dev_regulator"/>
</dbReference>
<comment type="subcellular location">
    <subcellularLocation>
        <location evidence="1">Nucleus</location>
    </subcellularLocation>
</comment>
<reference evidence="11 12" key="1">
    <citation type="journal article" date="2020" name="Nat. Food">
        <title>A phased Vanilla planifolia genome enables genetic improvement of flavour and production.</title>
        <authorList>
            <person name="Hasing T."/>
            <person name="Tang H."/>
            <person name="Brym M."/>
            <person name="Khazi F."/>
            <person name="Huang T."/>
            <person name="Chambers A.H."/>
        </authorList>
    </citation>
    <scope>NUCLEOTIDE SEQUENCE [LARGE SCALE GENOMIC DNA]</scope>
    <source>
        <tissue evidence="11">Leaf</tissue>
    </source>
</reference>
<evidence type="ECO:0000256" key="4">
    <source>
        <dbReference type="ARBA" id="ARBA00022833"/>
    </source>
</evidence>
<dbReference type="PROSITE" id="PS50157">
    <property type="entry name" value="ZINC_FINGER_C2H2_2"/>
    <property type="match status" value="1"/>
</dbReference>
<evidence type="ECO:0000256" key="9">
    <source>
        <dbReference type="SAM" id="MobiDB-lite"/>
    </source>
</evidence>
<keyword evidence="5" id="KW-0805">Transcription regulation</keyword>
<dbReference type="InterPro" id="IPR013087">
    <property type="entry name" value="Znf_C2H2_type"/>
</dbReference>
<evidence type="ECO:0000259" key="10">
    <source>
        <dbReference type="PROSITE" id="PS50157"/>
    </source>
</evidence>
<feature type="region of interest" description="Disordered" evidence="9">
    <location>
        <begin position="1"/>
        <end position="23"/>
    </location>
</feature>
<dbReference type="SUPFAM" id="SSF57667">
    <property type="entry name" value="beta-beta-alpha zinc fingers"/>
    <property type="match status" value="1"/>
</dbReference>
<keyword evidence="7" id="KW-0539">Nucleus</keyword>
<protein>
    <recommendedName>
        <fullName evidence="10">C2H2-type domain-containing protein</fullName>
    </recommendedName>
</protein>
<dbReference type="PANTHER" id="PTHR45801">
    <property type="entry name" value="OS07G0101800 PROTEIN"/>
    <property type="match status" value="1"/>
</dbReference>
<dbReference type="AlphaFoldDB" id="A0A835RJS5"/>
<evidence type="ECO:0000256" key="7">
    <source>
        <dbReference type="ARBA" id="ARBA00023242"/>
    </source>
</evidence>
<sequence length="143" mass="15641">MQSQGSNAGDEDGGSPRSGADHARSYDCSFCKRGFSNAQALGGHMNIHRRDRAKMKRAQSLGRDQYAAYMGMQYPSWMAHADHSMAASPSNTLLAPSSPRAPPREEDVSEAPVAAMAGLDLELRLWPEESAPRDESVGLRRFF</sequence>